<keyword evidence="3" id="KW-1185">Reference proteome</keyword>
<evidence type="ECO:0000313" key="2">
    <source>
        <dbReference type="EMBL" id="CAK8996372.1"/>
    </source>
</evidence>
<feature type="compositionally biased region" description="Low complexity" evidence="1">
    <location>
        <begin position="152"/>
        <end position="171"/>
    </location>
</feature>
<dbReference type="Gene3D" id="1.25.10.10">
    <property type="entry name" value="Leucine-rich Repeat Variant"/>
    <property type="match status" value="1"/>
</dbReference>
<feature type="region of interest" description="Disordered" evidence="1">
    <location>
        <begin position="105"/>
        <end position="171"/>
    </location>
</feature>
<organism evidence="2 3">
    <name type="scientific">Durusdinium trenchii</name>
    <dbReference type="NCBI Taxonomy" id="1381693"/>
    <lineage>
        <taxon>Eukaryota</taxon>
        <taxon>Sar</taxon>
        <taxon>Alveolata</taxon>
        <taxon>Dinophyceae</taxon>
        <taxon>Suessiales</taxon>
        <taxon>Symbiodiniaceae</taxon>
        <taxon>Durusdinium</taxon>
    </lineage>
</organism>
<reference evidence="2 3" key="1">
    <citation type="submission" date="2024-02" db="EMBL/GenBank/DDBJ databases">
        <authorList>
            <person name="Chen Y."/>
            <person name="Shah S."/>
            <person name="Dougan E. K."/>
            <person name="Thang M."/>
            <person name="Chan C."/>
        </authorList>
    </citation>
    <scope>NUCLEOTIDE SEQUENCE [LARGE SCALE GENOMIC DNA]</scope>
</reference>
<accession>A0ABP0I198</accession>
<comment type="caution">
    <text evidence="2">The sequence shown here is derived from an EMBL/GenBank/DDBJ whole genome shotgun (WGS) entry which is preliminary data.</text>
</comment>
<feature type="non-terminal residue" evidence="2">
    <location>
        <position position="1"/>
    </location>
</feature>
<protein>
    <submittedName>
        <fullName evidence="2">Uncharacterized protein</fullName>
    </submittedName>
</protein>
<name>A0ABP0I198_9DINO</name>
<dbReference type="InterPro" id="IPR016024">
    <property type="entry name" value="ARM-type_fold"/>
</dbReference>
<evidence type="ECO:0000313" key="3">
    <source>
        <dbReference type="Proteomes" id="UP001642484"/>
    </source>
</evidence>
<dbReference type="SUPFAM" id="SSF48371">
    <property type="entry name" value="ARM repeat"/>
    <property type="match status" value="1"/>
</dbReference>
<proteinExistence type="predicted"/>
<gene>
    <name evidence="2" type="ORF">CCMP2556_LOCUS4425</name>
</gene>
<sequence length="477" mass="50593">ASKAMPILLAMLMLRGPNLQLVRSAALEVLSSLPDSSPRKLSAFLAAGGLFVLLSMLSPSTKQGHEAEVERAAQLFEELLAQHGGVLAPLLEECNPSSLLQKLAKDSRSSAKTKQHALAGRRVLERGETLGRPPRGDVRAERRLQSAGAAVAGGYSPPSGRSSRASSPNPLLPGGVTLRLLLDQREHSSESLAQALGEFQGKVLKASDVVLCELSADSGLAELAAAAARGGFTPALPRLSTILGKFAGHPKARAICGSLLLKYLKFSEIPEVLPFSWAQLPSAMRSALLEILEEGIHADTAKALRSEDARAVLALLQDQSTPDLQAFALRVLRNLFDPGRKGDADVVRFVPQALSGALTAAMPAHPVLGLEVLGTLALKEDFRAYFANQQPLTKFLAHCCLQPDTCKGSDVAAVQRAASRCLAHLGVSSAQRHQVVALRGLFGSTADLTVKAYLGIALGIEHETQRTQLFPGRLAEL</sequence>
<dbReference type="EMBL" id="CAXAMN010001803">
    <property type="protein sequence ID" value="CAK8996372.1"/>
    <property type="molecule type" value="Genomic_DNA"/>
</dbReference>
<dbReference type="InterPro" id="IPR011989">
    <property type="entry name" value="ARM-like"/>
</dbReference>
<feature type="compositionally biased region" description="Basic and acidic residues" evidence="1">
    <location>
        <begin position="122"/>
        <end position="144"/>
    </location>
</feature>
<dbReference type="Proteomes" id="UP001642484">
    <property type="component" value="Unassembled WGS sequence"/>
</dbReference>
<evidence type="ECO:0000256" key="1">
    <source>
        <dbReference type="SAM" id="MobiDB-lite"/>
    </source>
</evidence>